<evidence type="ECO:0000313" key="4">
    <source>
        <dbReference type="EMBL" id="CAF1435583.1"/>
    </source>
</evidence>
<dbReference type="GO" id="GO:0042420">
    <property type="term" value="P:dopamine catabolic process"/>
    <property type="evidence" value="ECO:0007669"/>
    <property type="project" value="TreeGrafter"/>
</dbReference>
<reference evidence="4" key="1">
    <citation type="submission" date="2021-02" db="EMBL/GenBank/DDBJ databases">
        <authorList>
            <person name="Nowell W R."/>
        </authorList>
    </citation>
    <scope>NUCLEOTIDE SEQUENCE</scope>
</reference>
<accession>A0A815NWF6</accession>
<dbReference type="Gene3D" id="2.60.120.230">
    <property type="match status" value="1"/>
</dbReference>
<feature type="transmembrane region" description="Helical" evidence="2">
    <location>
        <begin position="293"/>
        <end position="320"/>
    </location>
</feature>
<dbReference type="GO" id="GO:0005615">
    <property type="term" value="C:extracellular space"/>
    <property type="evidence" value="ECO:0007669"/>
    <property type="project" value="TreeGrafter"/>
</dbReference>
<dbReference type="SUPFAM" id="SSF49742">
    <property type="entry name" value="PHM/PNGase F"/>
    <property type="match status" value="2"/>
</dbReference>
<dbReference type="InterPro" id="IPR014784">
    <property type="entry name" value="Cu2_ascorb_mOase-like_C"/>
</dbReference>
<dbReference type="GO" id="GO:0042421">
    <property type="term" value="P:norepinephrine biosynthetic process"/>
    <property type="evidence" value="ECO:0007669"/>
    <property type="project" value="TreeGrafter"/>
</dbReference>
<dbReference type="InterPro" id="IPR008977">
    <property type="entry name" value="PHM/PNGase_F_dom_sf"/>
</dbReference>
<evidence type="ECO:0000256" key="2">
    <source>
        <dbReference type="SAM" id="Phobius"/>
    </source>
</evidence>
<organism evidence="4 5">
    <name type="scientific">Adineta ricciae</name>
    <name type="common">Rotifer</name>
    <dbReference type="NCBI Taxonomy" id="249248"/>
    <lineage>
        <taxon>Eukaryota</taxon>
        <taxon>Metazoa</taxon>
        <taxon>Spiralia</taxon>
        <taxon>Gnathifera</taxon>
        <taxon>Rotifera</taxon>
        <taxon>Eurotatoria</taxon>
        <taxon>Bdelloidea</taxon>
        <taxon>Adinetida</taxon>
        <taxon>Adinetidae</taxon>
        <taxon>Adineta</taxon>
    </lineage>
</organism>
<evidence type="ECO:0000259" key="3">
    <source>
        <dbReference type="Pfam" id="PF03712"/>
    </source>
</evidence>
<dbReference type="PANTHER" id="PTHR10157:SF23">
    <property type="entry name" value="MOXD1 HOMOLOG 1"/>
    <property type="match status" value="1"/>
</dbReference>
<dbReference type="GO" id="GO:0005507">
    <property type="term" value="F:copper ion binding"/>
    <property type="evidence" value="ECO:0007669"/>
    <property type="project" value="TreeGrafter"/>
</dbReference>
<dbReference type="AlphaFoldDB" id="A0A815NWF6"/>
<dbReference type="GO" id="GO:0030667">
    <property type="term" value="C:secretory granule membrane"/>
    <property type="evidence" value="ECO:0007669"/>
    <property type="project" value="TreeGrafter"/>
</dbReference>
<sequence length="334" mass="39190">MYNAYSMPQSVYRHCQTRIIVAWAQGGQLEYSYPPSTGLKLTSYTQLLLEVHFESFISPDHPVGLRLRFFPLQQPPPYEIGVLTLGTLAKSPLFLPPNLDSIRFPTYCFNDCLRSFLGYHRTMNVFSILVHAHRRAIRIVLEDENRHQIIDRNPFEFHRQKTVFFTQPYLRINSTNELSLLCYYSTKNDTHQGIYGGHDSNDEMCQAFLYYYPKIESFPLCLSVPIYKNKHLLNNDQNWTVKQSLAMKFELESNVDHLGMCGDNIYLNHSNQSLLQTKFYRRTPENIRQYSHLFIPLPLSFVTLLFSLILISILYGYLIIKRNLHSFVRDCSLY</sequence>
<dbReference type="PANTHER" id="PTHR10157">
    <property type="entry name" value="DOPAMINE BETA HYDROXYLASE RELATED"/>
    <property type="match status" value="1"/>
</dbReference>
<evidence type="ECO:0000313" key="5">
    <source>
        <dbReference type="Proteomes" id="UP000663828"/>
    </source>
</evidence>
<keyword evidence="2" id="KW-0812">Transmembrane</keyword>
<gene>
    <name evidence="4" type="ORF">XAT740_LOCUS36025</name>
</gene>
<dbReference type="GO" id="GO:0006589">
    <property type="term" value="P:octopamine biosynthetic process"/>
    <property type="evidence" value="ECO:0007669"/>
    <property type="project" value="TreeGrafter"/>
</dbReference>
<keyword evidence="1" id="KW-1015">Disulfide bond</keyword>
<name>A0A815NWF6_ADIRI</name>
<keyword evidence="2" id="KW-0472">Membrane</keyword>
<dbReference type="InterPro" id="IPR024548">
    <property type="entry name" value="Cu2_monoox_C"/>
</dbReference>
<protein>
    <recommendedName>
        <fullName evidence="3">Copper type II ascorbate-dependent monooxygenase C-terminal domain-containing protein</fullName>
    </recommendedName>
</protein>
<dbReference type="GO" id="GO:0004500">
    <property type="term" value="F:dopamine beta-monooxygenase activity"/>
    <property type="evidence" value="ECO:0007669"/>
    <property type="project" value="InterPro"/>
</dbReference>
<dbReference type="InterPro" id="IPR000945">
    <property type="entry name" value="DBH-like"/>
</dbReference>
<keyword evidence="5" id="KW-1185">Reference proteome</keyword>
<keyword evidence="2" id="KW-1133">Transmembrane helix</keyword>
<dbReference type="Pfam" id="PF03712">
    <property type="entry name" value="Cu2_monoox_C"/>
    <property type="match status" value="1"/>
</dbReference>
<dbReference type="Proteomes" id="UP000663828">
    <property type="component" value="Unassembled WGS sequence"/>
</dbReference>
<proteinExistence type="predicted"/>
<evidence type="ECO:0000256" key="1">
    <source>
        <dbReference type="ARBA" id="ARBA00023157"/>
    </source>
</evidence>
<dbReference type="EMBL" id="CAJNOR010003660">
    <property type="protein sequence ID" value="CAF1435583.1"/>
    <property type="molecule type" value="Genomic_DNA"/>
</dbReference>
<comment type="caution">
    <text evidence="4">The sequence shown here is derived from an EMBL/GenBank/DDBJ whole genome shotgun (WGS) entry which is preliminary data.</text>
</comment>
<feature type="domain" description="Copper type II ascorbate-dependent monooxygenase C-terminal" evidence="3">
    <location>
        <begin position="79"/>
        <end position="223"/>
    </location>
</feature>